<comment type="caution">
    <text evidence="11">The sequence shown here is derived from an EMBL/GenBank/DDBJ whole genome shotgun (WGS) entry which is preliminary data.</text>
</comment>
<keyword evidence="6" id="KW-0653">Protein transport</keyword>
<keyword evidence="7 10" id="KW-1133">Transmembrane helix</keyword>
<evidence type="ECO:0000256" key="8">
    <source>
        <dbReference type="ARBA" id="ARBA00023136"/>
    </source>
</evidence>
<accession>A0A438K0Q0</accession>
<dbReference type="PANTHER" id="PTHR22601">
    <property type="entry name" value="ISP4 LIKE PROTEIN"/>
    <property type="match status" value="1"/>
</dbReference>
<dbReference type="GO" id="GO:0015031">
    <property type="term" value="P:protein transport"/>
    <property type="evidence" value="ECO:0007669"/>
    <property type="project" value="UniProtKB-KW"/>
</dbReference>
<name>A0A438K0Q0_VITVI</name>
<evidence type="ECO:0000313" key="11">
    <source>
        <dbReference type="EMBL" id="RVX14792.1"/>
    </source>
</evidence>
<keyword evidence="8 10" id="KW-0472">Membrane</keyword>
<evidence type="ECO:0000313" key="12">
    <source>
        <dbReference type="Proteomes" id="UP000288805"/>
    </source>
</evidence>
<dbReference type="EMBL" id="QGNW01000020">
    <property type="protein sequence ID" value="RVX14792.1"/>
    <property type="molecule type" value="Genomic_DNA"/>
</dbReference>
<evidence type="ECO:0000256" key="1">
    <source>
        <dbReference type="ARBA" id="ARBA00004141"/>
    </source>
</evidence>
<evidence type="ECO:0000256" key="4">
    <source>
        <dbReference type="ARBA" id="ARBA00022692"/>
    </source>
</evidence>
<evidence type="ECO:0000256" key="10">
    <source>
        <dbReference type="SAM" id="Phobius"/>
    </source>
</evidence>
<evidence type="ECO:0000256" key="6">
    <source>
        <dbReference type="ARBA" id="ARBA00022927"/>
    </source>
</evidence>
<evidence type="ECO:0000256" key="2">
    <source>
        <dbReference type="ARBA" id="ARBA00005484"/>
    </source>
</evidence>
<dbReference type="GO" id="GO:0035673">
    <property type="term" value="F:oligopeptide transmembrane transporter activity"/>
    <property type="evidence" value="ECO:0007669"/>
    <property type="project" value="InterPro"/>
</dbReference>
<dbReference type="AlphaFoldDB" id="A0A438K0Q0"/>
<evidence type="ECO:0000256" key="7">
    <source>
        <dbReference type="ARBA" id="ARBA00022989"/>
    </source>
</evidence>
<protein>
    <submittedName>
        <fullName evidence="11">Oligopeptide transporter 1</fullName>
    </submittedName>
</protein>
<dbReference type="Proteomes" id="UP000288805">
    <property type="component" value="Unassembled WGS sequence"/>
</dbReference>
<keyword evidence="3" id="KW-0813">Transport</keyword>
<feature type="region of interest" description="Disordered" evidence="9">
    <location>
        <begin position="1"/>
        <end position="23"/>
    </location>
</feature>
<dbReference type="InterPro" id="IPR004813">
    <property type="entry name" value="OPT"/>
</dbReference>
<feature type="transmembrane region" description="Helical" evidence="10">
    <location>
        <begin position="38"/>
        <end position="57"/>
    </location>
</feature>
<dbReference type="Pfam" id="PF03169">
    <property type="entry name" value="OPT"/>
    <property type="match status" value="1"/>
</dbReference>
<reference evidence="11 12" key="1">
    <citation type="journal article" date="2018" name="PLoS Genet.">
        <title>Population sequencing reveals clonal diversity and ancestral inbreeding in the grapevine cultivar Chardonnay.</title>
        <authorList>
            <person name="Roach M.J."/>
            <person name="Johnson D.L."/>
            <person name="Bohlmann J."/>
            <person name="van Vuuren H.J."/>
            <person name="Jones S.J."/>
            <person name="Pretorius I.S."/>
            <person name="Schmidt S.A."/>
            <person name="Borneman A.R."/>
        </authorList>
    </citation>
    <scope>NUCLEOTIDE SEQUENCE [LARGE SCALE GENOMIC DNA]</scope>
    <source>
        <strain evidence="12">cv. Chardonnay</strain>
        <tissue evidence="11">Leaf</tissue>
    </source>
</reference>
<keyword evidence="4 10" id="KW-0812">Transmembrane</keyword>
<organism evidence="11 12">
    <name type="scientific">Vitis vinifera</name>
    <name type="common">Grape</name>
    <dbReference type="NCBI Taxonomy" id="29760"/>
    <lineage>
        <taxon>Eukaryota</taxon>
        <taxon>Viridiplantae</taxon>
        <taxon>Streptophyta</taxon>
        <taxon>Embryophyta</taxon>
        <taxon>Tracheophyta</taxon>
        <taxon>Spermatophyta</taxon>
        <taxon>Magnoliopsida</taxon>
        <taxon>eudicotyledons</taxon>
        <taxon>Gunneridae</taxon>
        <taxon>Pentapetalae</taxon>
        <taxon>rosids</taxon>
        <taxon>Vitales</taxon>
        <taxon>Vitaceae</taxon>
        <taxon>Viteae</taxon>
        <taxon>Vitis</taxon>
    </lineage>
</organism>
<evidence type="ECO:0000256" key="3">
    <source>
        <dbReference type="ARBA" id="ARBA00022448"/>
    </source>
</evidence>
<gene>
    <name evidence="11" type="primary">OPT1_8</name>
    <name evidence="11" type="ORF">CK203_012022</name>
</gene>
<dbReference type="GO" id="GO:0016020">
    <property type="term" value="C:membrane"/>
    <property type="evidence" value="ECO:0007669"/>
    <property type="project" value="UniProtKB-SubCell"/>
</dbReference>
<comment type="similarity">
    <text evidence="2">Belongs to the oligopeptide OPT transporter (TC 2.A.67.1) family.</text>
</comment>
<proteinExistence type="inferred from homology"/>
<sequence length="85" mass="9514">MAEPQGDNQLKPPEMQHLDIEVTGTDDTTEPVLTFRTWVLGILACVTLSFVNQFFAYRRNQLSITSFPAQIVTLPLEVYGCNAPN</sequence>
<comment type="subcellular location">
    <subcellularLocation>
        <location evidence="1">Membrane</location>
        <topology evidence="1">Multi-pass membrane protein</topology>
    </subcellularLocation>
</comment>
<evidence type="ECO:0000256" key="5">
    <source>
        <dbReference type="ARBA" id="ARBA00022856"/>
    </source>
</evidence>
<keyword evidence="5" id="KW-0571">Peptide transport</keyword>
<evidence type="ECO:0000256" key="9">
    <source>
        <dbReference type="SAM" id="MobiDB-lite"/>
    </source>
</evidence>
<dbReference type="InterPro" id="IPR004648">
    <property type="entry name" value="Oligpept_transpt"/>
</dbReference>